<evidence type="ECO:0000256" key="1">
    <source>
        <dbReference type="SAM" id="Phobius"/>
    </source>
</evidence>
<evidence type="ECO:0000313" key="4">
    <source>
        <dbReference type="Proteomes" id="UP000185687"/>
    </source>
</evidence>
<dbReference type="EMBL" id="FTNP01000010">
    <property type="protein sequence ID" value="SIS08790.1"/>
    <property type="molecule type" value="Genomic_DNA"/>
</dbReference>
<organism evidence="3 4">
    <name type="scientific">Natronorubrum daqingense</name>
    <dbReference type="NCBI Taxonomy" id="588898"/>
    <lineage>
        <taxon>Archaea</taxon>
        <taxon>Methanobacteriati</taxon>
        <taxon>Methanobacteriota</taxon>
        <taxon>Stenosarchaea group</taxon>
        <taxon>Halobacteria</taxon>
        <taxon>Halobacteriales</taxon>
        <taxon>Natrialbaceae</taxon>
        <taxon>Natronorubrum</taxon>
    </lineage>
</organism>
<dbReference type="KEGG" id="hda:BB347_11950"/>
<dbReference type="Proteomes" id="UP000187321">
    <property type="component" value="Chromosome"/>
</dbReference>
<keyword evidence="1" id="KW-1133">Transmembrane helix</keyword>
<reference evidence="2 5" key="1">
    <citation type="submission" date="2017-01" db="EMBL/GenBank/DDBJ databases">
        <title>Complete genome sequence of Haloterrigena daqingensis type strain (JX313T).</title>
        <authorList>
            <person name="Shuang W."/>
        </authorList>
    </citation>
    <scope>NUCLEOTIDE SEQUENCE [LARGE SCALE GENOMIC DNA]</scope>
    <source>
        <strain evidence="2 5">JX313</strain>
    </source>
</reference>
<gene>
    <name evidence="2" type="ORF">BB347_11950</name>
    <name evidence="3" type="ORF">SAMN05421809_3792</name>
</gene>
<dbReference type="Proteomes" id="UP000185687">
    <property type="component" value="Unassembled WGS sequence"/>
</dbReference>
<proteinExistence type="predicted"/>
<feature type="transmembrane region" description="Helical" evidence="1">
    <location>
        <begin position="44"/>
        <end position="65"/>
    </location>
</feature>
<name>A0A1N7G889_9EURY</name>
<dbReference type="OrthoDB" id="166012at2157"/>
<reference evidence="3 4" key="2">
    <citation type="submission" date="2017-01" db="EMBL/GenBank/DDBJ databases">
        <authorList>
            <person name="Mah S.A."/>
            <person name="Swanson W.J."/>
            <person name="Moy G.W."/>
            <person name="Vacquier V.D."/>
        </authorList>
    </citation>
    <scope>NUCLEOTIDE SEQUENCE [LARGE SCALE GENOMIC DNA]</scope>
    <source>
        <strain evidence="3 4">CGMCC 1.8909</strain>
    </source>
</reference>
<keyword evidence="4" id="KW-1185">Reference proteome</keyword>
<keyword evidence="1" id="KW-0472">Membrane</keyword>
<sequence length="85" mass="9270">MKAFEPEPTHSPAEIANWVFTRSLLILVFTFFGAIYAVDLFAPLGTVAVSVVGILGLWFSYQVLFRGIEAYLEGRAAGLEVESAS</sequence>
<evidence type="ECO:0000313" key="2">
    <source>
        <dbReference type="EMBL" id="APX97272.1"/>
    </source>
</evidence>
<keyword evidence="1" id="KW-0812">Transmembrane</keyword>
<accession>A0A1N7G889</accession>
<evidence type="ECO:0000313" key="5">
    <source>
        <dbReference type="Proteomes" id="UP000187321"/>
    </source>
</evidence>
<dbReference type="AlphaFoldDB" id="A0A1N7G889"/>
<dbReference type="GeneID" id="30956667"/>
<dbReference type="STRING" id="588898.BB347_11950"/>
<feature type="transmembrane region" description="Helical" evidence="1">
    <location>
        <begin position="20"/>
        <end position="38"/>
    </location>
</feature>
<evidence type="ECO:0000313" key="3">
    <source>
        <dbReference type="EMBL" id="SIS08790.1"/>
    </source>
</evidence>
<dbReference type="RefSeq" id="WP_076584316.1">
    <property type="nucleotide sequence ID" value="NZ_CP019327.1"/>
</dbReference>
<protein>
    <submittedName>
        <fullName evidence="3">Uncharacterized protein</fullName>
    </submittedName>
</protein>
<dbReference type="EMBL" id="CP019327">
    <property type="protein sequence ID" value="APX97272.1"/>
    <property type="molecule type" value="Genomic_DNA"/>
</dbReference>